<evidence type="ECO:0000256" key="2">
    <source>
        <dbReference type="ARBA" id="ARBA00023125"/>
    </source>
</evidence>
<sequence length="259" mass="29151">MRQWDDSALNDKLVAGSALDTPLYKEVKRLLTRAVMAGDWKPGAAIPSERLLALRFQVAVGTVRKAVDELVAENILIRQQGRGTFVAAHNRDRQMFHFFHVMRSDGDRETPVIEMLSFRRGRADPEEAQRLGIERGAALFRIRNLLSLGGRPIMLDDIAIPQALFPGLTAQRFRQRPNTIYHLYQTAFGIHVVRSAERLRARLADAETAALLGIAAGDPLLEIRRVAMSFNDAPVEYRRSLVNTADYEYLSEIAKSERG</sequence>
<dbReference type="Gene3D" id="3.40.1410.10">
    <property type="entry name" value="Chorismate lyase-like"/>
    <property type="match status" value="1"/>
</dbReference>
<dbReference type="PANTHER" id="PTHR44846">
    <property type="entry name" value="MANNOSYL-D-GLYCERATE TRANSPORT/METABOLISM SYSTEM REPRESSOR MNGR-RELATED"/>
    <property type="match status" value="1"/>
</dbReference>
<accession>A0A1J5QAX9</accession>
<keyword evidence="1" id="KW-0805">Transcription regulation</keyword>
<dbReference type="InterPro" id="IPR028978">
    <property type="entry name" value="Chorismate_lyase_/UTRA_dom_sf"/>
</dbReference>
<reference evidence="5" key="1">
    <citation type="submission" date="2016-10" db="EMBL/GenBank/DDBJ databases">
        <title>Sequence of Gallionella enrichment culture.</title>
        <authorList>
            <person name="Poehlein A."/>
            <person name="Muehling M."/>
            <person name="Daniel R."/>
        </authorList>
    </citation>
    <scope>NUCLEOTIDE SEQUENCE</scope>
</reference>
<dbReference type="AlphaFoldDB" id="A0A1J5QAX9"/>
<dbReference type="InterPro" id="IPR011663">
    <property type="entry name" value="UTRA"/>
</dbReference>
<protein>
    <submittedName>
        <fullName evidence="5">Putative HTH-type transcriptional regulator YurK</fullName>
    </submittedName>
</protein>
<dbReference type="Gene3D" id="1.10.10.10">
    <property type="entry name" value="Winged helix-like DNA-binding domain superfamily/Winged helix DNA-binding domain"/>
    <property type="match status" value="1"/>
</dbReference>
<organism evidence="5">
    <name type="scientific">mine drainage metagenome</name>
    <dbReference type="NCBI Taxonomy" id="410659"/>
    <lineage>
        <taxon>unclassified sequences</taxon>
        <taxon>metagenomes</taxon>
        <taxon>ecological metagenomes</taxon>
    </lineage>
</organism>
<dbReference type="InterPro" id="IPR036388">
    <property type="entry name" value="WH-like_DNA-bd_sf"/>
</dbReference>
<evidence type="ECO:0000256" key="3">
    <source>
        <dbReference type="ARBA" id="ARBA00023163"/>
    </source>
</evidence>
<gene>
    <name evidence="5" type="primary">yurK_8</name>
    <name evidence="5" type="ORF">GALL_411800</name>
</gene>
<dbReference type="InterPro" id="IPR000524">
    <property type="entry name" value="Tscrpt_reg_HTH_GntR"/>
</dbReference>
<dbReference type="Pfam" id="PF00392">
    <property type="entry name" value="GntR"/>
    <property type="match status" value="1"/>
</dbReference>
<feature type="domain" description="HTH gntR-type" evidence="4">
    <location>
        <begin position="21"/>
        <end position="89"/>
    </location>
</feature>
<name>A0A1J5QAX9_9ZZZZ</name>
<keyword evidence="3" id="KW-0804">Transcription</keyword>
<comment type="caution">
    <text evidence="5">The sequence shown here is derived from an EMBL/GenBank/DDBJ whole genome shotgun (WGS) entry which is preliminary data.</text>
</comment>
<dbReference type="SUPFAM" id="SSF64288">
    <property type="entry name" value="Chorismate lyase-like"/>
    <property type="match status" value="1"/>
</dbReference>
<dbReference type="InterPro" id="IPR050679">
    <property type="entry name" value="Bact_HTH_transcr_reg"/>
</dbReference>
<dbReference type="Pfam" id="PF07702">
    <property type="entry name" value="UTRA"/>
    <property type="match status" value="1"/>
</dbReference>
<dbReference type="EMBL" id="MLJW01001688">
    <property type="protein sequence ID" value="OIQ77135.1"/>
    <property type="molecule type" value="Genomic_DNA"/>
</dbReference>
<dbReference type="PROSITE" id="PS50949">
    <property type="entry name" value="HTH_GNTR"/>
    <property type="match status" value="1"/>
</dbReference>
<evidence type="ECO:0000259" key="4">
    <source>
        <dbReference type="PROSITE" id="PS50949"/>
    </source>
</evidence>
<dbReference type="PANTHER" id="PTHR44846:SF1">
    <property type="entry name" value="MANNOSYL-D-GLYCERATE TRANSPORT_METABOLISM SYSTEM REPRESSOR MNGR-RELATED"/>
    <property type="match status" value="1"/>
</dbReference>
<dbReference type="CDD" id="cd07377">
    <property type="entry name" value="WHTH_GntR"/>
    <property type="match status" value="1"/>
</dbReference>
<dbReference type="InterPro" id="IPR036390">
    <property type="entry name" value="WH_DNA-bd_sf"/>
</dbReference>
<evidence type="ECO:0000256" key="1">
    <source>
        <dbReference type="ARBA" id="ARBA00023015"/>
    </source>
</evidence>
<dbReference type="GO" id="GO:0003677">
    <property type="term" value="F:DNA binding"/>
    <property type="evidence" value="ECO:0007669"/>
    <property type="project" value="UniProtKB-KW"/>
</dbReference>
<dbReference type="GO" id="GO:0003700">
    <property type="term" value="F:DNA-binding transcription factor activity"/>
    <property type="evidence" value="ECO:0007669"/>
    <property type="project" value="InterPro"/>
</dbReference>
<dbReference type="GO" id="GO:0045892">
    <property type="term" value="P:negative regulation of DNA-templated transcription"/>
    <property type="evidence" value="ECO:0007669"/>
    <property type="project" value="TreeGrafter"/>
</dbReference>
<dbReference type="SMART" id="SM00866">
    <property type="entry name" value="UTRA"/>
    <property type="match status" value="1"/>
</dbReference>
<dbReference type="SMART" id="SM00345">
    <property type="entry name" value="HTH_GNTR"/>
    <property type="match status" value="1"/>
</dbReference>
<evidence type="ECO:0000313" key="5">
    <source>
        <dbReference type="EMBL" id="OIQ77135.1"/>
    </source>
</evidence>
<keyword evidence="2" id="KW-0238">DNA-binding</keyword>
<dbReference type="SUPFAM" id="SSF46785">
    <property type="entry name" value="Winged helix' DNA-binding domain"/>
    <property type="match status" value="1"/>
</dbReference>
<proteinExistence type="predicted"/>